<reference evidence="2" key="1">
    <citation type="journal article" date="2021" name="PeerJ">
        <title>Extensive microbial diversity within the chicken gut microbiome revealed by metagenomics and culture.</title>
        <authorList>
            <person name="Gilroy R."/>
            <person name="Ravi A."/>
            <person name="Getino M."/>
            <person name="Pursley I."/>
            <person name="Horton D.L."/>
            <person name="Alikhan N.F."/>
            <person name="Baker D."/>
            <person name="Gharbi K."/>
            <person name="Hall N."/>
            <person name="Watson M."/>
            <person name="Adriaenssens E.M."/>
            <person name="Foster-Nyarko E."/>
            <person name="Jarju S."/>
            <person name="Secka A."/>
            <person name="Antonio M."/>
            <person name="Oren A."/>
            <person name="Chaudhuri R.R."/>
            <person name="La Ragione R."/>
            <person name="Hildebrand F."/>
            <person name="Pallen M.J."/>
        </authorList>
    </citation>
    <scope>NUCLEOTIDE SEQUENCE</scope>
    <source>
        <strain evidence="2">USASDec5-558</strain>
    </source>
</reference>
<comment type="caution">
    <text evidence="2">The sequence shown here is derived from an EMBL/GenBank/DDBJ whole genome shotgun (WGS) entry which is preliminary data.</text>
</comment>
<dbReference type="EMBL" id="DXEV01000172">
    <property type="protein sequence ID" value="HIX57549.1"/>
    <property type="molecule type" value="Genomic_DNA"/>
</dbReference>
<name>A0A9D2B216_9GAMM</name>
<evidence type="ECO:0000256" key="1">
    <source>
        <dbReference type="SAM" id="MobiDB-lite"/>
    </source>
</evidence>
<dbReference type="Proteomes" id="UP000886829">
    <property type="component" value="Unassembled WGS sequence"/>
</dbReference>
<dbReference type="AlphaFoldDB" id="A0A9D2B216"/>
<gene>
    <name evidence="2" type="ORF">H9850_08790</name>
</gene>
<evidence type="ECO:0000313" key="3">
    <source>
        <dbReference type="Proteomes" id="UP000886829"/>
    </source>
</evidence>
<feature type="region of interest" description="Disordered" evidence="1">
    <location>
        <begin position="186"/>
        <end position="226"/>
    </location>
</feature>
<proteinExistence type="predicted"/>
<reference evidence="2" key="2">
    <citation type="submission" date="2021-04" db="EMBL/GenBank/DDBJ databases">
        <authorList>
            <person name="Gilroy R."/>
        </authorList>
    </citation>
    <scope>NUCLEOTIDE SEQUENCE</scope>
    <source>
        <strain evidence="2">USASDec5-558</strain>
    </source>
</reference>
<evidence type="ECO:0000313" key="2">
    <source>
        <dbReference type="EMBL" id="HIX57549.1"/>
    </source>
</evidence>
<feature type="compositionally biased region" description="Low complexity" evidence="1">
    <location>
        <begin position="195"/>
        <end position="208"/>
    </location>
</feature>
<accession>A0A9D2B216</accession>
<sequence>MCTDLKDLGLNGSKTLSCHWWRLTQIKTMEDGKSFGAEKQGKPCRKLMNKFSSLSTSVLLALLTSSFSAAAYADGNDSLSRVPQRSNHDTMDRQQFAGTNLPNRRTEEDTLVEESLNVSGQDDTAVTAAIKPWTADEIYNDGALPVVSINGEHATLLANNVNHHSSVNGSSADAILSATADLLHQAQAEEEEEQVATSSTSTATAVATDSNVSGAEDNTAVAPANTTEDAPVAALSSDLVQSQSDSAPNVGHTPLSMTRTFHSLQLNLGQDPQTLPAGEPSQLDVAFEHPSDFKESFIVAGDTTVLSYSNEQGSFAISFKLRPLDLIELQQLNFTQFKDRLTARFSDKSNMLYGEYTLLHAYANAKEALEAHAIHNAQPVTSADSGNSNSGSNSSLVALPVGPNDLYMDLSFSAFLKKSQDGILPDMQNFFYERNILNRGYLATLSCEFRGTQAQASTIRYQFETFNPLCDRILKSYSFTFKAPASK</sequence>
<organism evidence="2 3">
    <name type="scientific">Candidatus Anaerobiospirillum pullistercoris</name>
    <dbReference type="NCBI Taxonomy" id="2838452"/>
    <lineage>
        <taxon>Bacteria</taxon>
        <taxon>Pseudomonadati</taxon>
        <taxon>Pseudomonadota</taxon>
        <taxon>Gammaproteobacteria</taxon>
        <taxon>Aeromonadales</taxon>
        <taxon>Succinivibrionaceae</taxon>
        <taxon>Anaerobiospirillum</taxon>
    </lineage>
</organism>
<protein>
    <submittedName>
        <fullName evidence="2">Uncharacterized protein</fullName>
    </submittedName>
</protein>